<dbReference type="Gramene" id="EFJ19278">
    <property type="protein sequence ID" value="EFJ19278"/>
    <property type="gene ID" value="SELMODRAFT_419490"/>
</dbReference>
<dbReference type="AlphaFoldDB" id="D8S942"/>
<dbReference type="PANTHER" id="PTHR43586">
    <property type="entry name" value="CYSTEINE DESULFURASE"/>
    <property type="match status" value="1"/>
</dbReference>
<organism evidence="4">
    <name type="scientific">Selaginella moellendorffii</name>
    <name type="common">Spikemoss</name>
    <dbReference type="NCBI Taxonomy" id="88036"/>
    <lineage>
        <taxon>Eukaryota</taxon>
        <taxon>Viridiplantae</taxon>
        <taxon>Streptophyta</taxon>
        <taxon>Embryophyta</taxon>
        <taxon>Tracheophyta</taxon>
        <taxon>Lycopodiopsida</taxon>
        <taxon>Selaginellales</taxon>
        <taxon>Selaginellaceae</taxon>
        <taxon>Selaginella</taxon>
    </lineage>
</organism>
<dbReference type="PANTHER" id="PTHR43586:SF8">
    <property type="entry name" value="CYSTEINE DESULFURASE 1, CHLOROPLASTIC"/>
    <property type="match status" value="1"/>
</dbReference>
<dbReference type="eggNOG" id="KOG0156">
    <property type="taxonomic scope" value="Eukaryota"/>
</dbReference>
<accession>D8S942</accession>
<proteinExistence type="predicted"/>
<evidence type="ECO:0000313" key="4">
    <source>
        <dbReference type="Proteomes" id="UP000001514"/>
    </source>
</evidence>
<feature type="region of interest" description="Disordered" evidence="2">
    <location>
        <begin position="415"/>
        <end position="475"/>
    </location>
</feature>
<dbReference type="InterPro" id="IPR036396">
    <property type="entry name" value="Cyt_P450_sf"/>
</dbReference>
<protein>
    <submittedName>
        <fullName evidence="3">Uncharacterized protein</fullName>
    </submittedName>
</protein>
<evidence type="ECO:0000256" key="2">
    <source>
        <dbReference type="SAM" id="MobiDB-lite"/>
    </source>
</evidence>
<dbReference type="GO" id="GO:0006534">
    <property type="term" value="P:cysteine metabolic process"/>
    <property type="evidence" value="ECO:0000318"/>
    <property type="project" value="GO_Central"/>
</dbReference>
<dbReference type="HOGENOM" id="CLU_455220_0_0_1"/>
<dbReference type="GO" id="GO:0031071">
    <property type="term" value="F:cysteine desulfurase activity"/>
    <property type="evidence" value="ECO:0000318"/>
    <property type="project" value="GO_Central"/>
</dbReference>
<dbReference type="Gene3D" id="3.40.640.10">
    <property type="entry name" value="Type I PLP-dependent aspartate aminotransferase-like (Major domain)"/>
    <property type="match status" value="1"/>
</dbReference>
<keyword evidence="4" id="KW-1185">Reference proteome</keyword>
<gene>
    <name evidence="3" type="ORF">SELMODRAFT_419490</name>
</gene>
<keyword evidence="1" id="KW-0663">Pyridoxal phosphate</keyword>
<dbReference type="GO" id="GO:0005506">
    <property type="term" value="F:iron ion binding"/>
    <property type="evidence" value="ECO:0007669"/>
    <property type="project" value="InterPro"/>
</dbReference>
<dbReference type="InParanoid" id="D8S942"/>
<dbReference type="KEGG" id="smo:SELMODRAFT_419490"/>
<dbReference type="Gene3D" id="1.10.630.10">
    <property type="entry name" value="Cytochrome P450"/>
    <property type="match status" value="1"/>
</dbReference>
<dbReference type="SUPFAM" id="SSF48264">
    <property type="entry name" value="Cytochrome P450"/>
    <property type="match status" value="1"/>
</dbReference>
<feature type="compositionally biased region" description="Low complexity" evidence="2">
    <location>
        <begin position="439"/>
        <end position="450"/>
    </location>
</feature>
<dbReference type="InterPro" id="IPR001128">
    <property type="entry name" value="Cyt_P450"/>
</dbReference>
<reference evidence="3 4" key="1">
    <citation type="journal article" date="2011" name="Science">
        <title>The Selaginella genome identifies genetic changes associated with the evolution of vascular plants.</title>
        <authorList>
            <person name="Banks J.A."/>
            <person name="Nishiyama T."/>
            <person name="Hasebe M."/>
            <person name="Bowman J.L."/>
            <person name="Gribskov M."/>
            <person name="dePamphilis C."/>
            <person name="Albert V.A."/>
            <person name="Aono N."/>
            <person name="Aoyama T."/>
            <person name="Ambrose B.A."/>
            <person name="Ashton N.W."/>
            <person name="Axtell M.J."/>
            <person name="Barker E."/>
            <person name="Barker M.S."/>
            <person name="Bennetzen J.L."/>
            <person name="Bonawitz N.D."/>
            <person name="Chapple C."/>
            <person name="Cheng C."/>
            <person name="Correa L.G."/>
            <person name="Dacre M."/>
            <person name="DeBarry J."/>
            <person name="Dreyer I."/>
            <person name="Elias M."/>
            <person name="Engstrom E.M."/>
            <person name="Estelle M."/>
            <person name="Feng L."/>
            <person name="Finet C."/>
            <person name="Floyd S.K."/>
            <person name="Frommer W.B."/>
            <person name="Fujita T."/>
            <person name="Gramzow L."/>
            <person name="Gutensohn M."/>
            <person name="Harholt J."/>
            <person name="Hattori M."/>
            <person name="Heyl A."/>
            <person name="Hirai T."/>
            <person name="Hiwatashi Y."/>
            <person name="Ishikawa M."/>
            <person name="Iwata M."/>
            <person name="Karol K.G."/>
            <person name="Koehler B."/>
            <person name="Kolukisaoglu U."/>
            <person name="Kubo M."/>
            <person name="Kurata T."/>
            <person name="Lalonde S."/>
            <person name="Li K."/>
            <person name="Li Y."/>
            <person name="Litt A."/>
            <person name="Lyons E."/>
            <person name="Manning G."/>
            <person name="Maruyama T."/>
            <person name="Michael T.P."/>
            <person name="Mikami K."/>
            <person name="Miyazaki S."/>
            <person name="Morinaga S."/>
            <person name="Murata T."/>
            <person name="Mueller-Roeber B."/>
            <person name="Nelson D.R."/>
            <person name="Obara M."/>
            <person name="Oguri Y."/>
            <person name="Olmstead R.G."/>
            <person name="Onodera N."/>
            <person name="Petersen B.L."/>
            <person name="Pils B."/>
            <person name="Prigge M."/>
            <person name="Rensing S.A."/>
            <person name="Riano-Pachon D.M."/>
            <person name="Roberts A.W."/>
            <person name="Sato Y."/>
            <person name="Scheller H.V."/>
            <person name="Schulz B."/>
            <person name="Schulz C."/>
            <person name="Shakirov E.V."/>
            <person name="Shibagaki N."/>
            <person name="Shinohara N."/>
            <person name="Shippen D.E."/>
            <person name="Soerensen I."/>
            <person name="Sotooka R."/>
            <person name="Sugimoto N."/>
            <person name="Sugita M."/>
            <person name="Sumikawa N."/>
            <person name="Tanurdzic M."/>
            <person name="Theissen G."/>
            <person name="Ulvskov P."/>
            <person name="Wakazuki S."/>
            <person name="Weng J.K."/>
            <person name="Willats W.W."/>
            <person name="Wipf D."/>
            <person name="Wolf P.G."/>
            <person name="Yang L."/>
            <person name="Zimmer A.D."/>
            <person name="Zhu Q."/>
            <person name="Mitros T."/>
            <person name="Hellsten U."/>
            <person name="Loque D."/>
            <person name="Otillar R."/>
            <person name="Salamov A."/>
            <person name="Schmutz J."/>
            <person name="Shapiro H."/>
            <person name="Lindquist E."/>
            <person name="Lucas S."/>
            <person name="Rokhsar D."/>
            <person name="Grigoriev I.V."/>
        </authorList>
    </citation>
    <scope>NUCLEOTIDE SEQUENCE [LARGE SCALE GENOMIC DNA]</scope>
</reference>
<dbReference type="GO" id="GO:0016705">
    <property type="term" value="F:oxidoreductase activity, acting on paired donors, with incorporation or reduction of molecular oxygen"/>
    <property type="evidence" value="ECO:0007669"/>
    <property type="project" value="InterPro"/>
</dbReference>
<dbReference type="Proteomes" id="UP000001514">
    <property type="component" value="Unassembled WGS sequence"/>
</dbReference>
<evidence type="ECO:0000313" key="3">
    <source>
        <dbReference type="EMBL" id="EFJ19278.1"/>
    </source>
</evidence>
<dbReference type="GO" id="GO:0020037">
    <property type="term" value="F:heme binding"/>
    <property type="evidence" value="ECO:0007669"/>
    <property type="project" value="InterPro"/>
</dbReference>
<dbReference type="InterPro" id="IPR015421">
    <property type="entry name" value="PyrdxlP-dep_Trfase_major"/>
</dbReference>
<name>D8S942_SELML</name>
<dbReference type="EMBL" id="GL377607">
    <property type="protein sequence ID" value="EFJ19278.1"/>
    <property type="molecule type" value="Genomic_DNA"/>
</dbReference>
<evidence type="ECO:0000256" key="1">
    <source>
        <dbReference type="ARBA" id="ARBA00022898"/>
    </source>
</evidence>
<sequence length="600" mass="67240">MAELLRHPAAMCQVQHKIDAVVGRNRVVGLNFLHAIVKESLRLHPPSPVILYESTMPWLSAACQCLRNLQGCQFVGEGAGFPAGVIRGGREEGRDVRGQNFELIPFGSGWRIRDGDRTPDGAVRAGEAAARIRLGESGRDRHEGEIWARHAKARPSPGNPMPQEVRGKEVFTSPRWASIADCASSRTLAFESVRSFNRDPHVKIDMQPHKDAVMLSPHKYVGGPETPGLLCMNKKLNKLQGSRTVDNRRLRQLQQRGHRKPRRRWNTFHTPADKTGMVSGYRLIESREQSLITTTLIVRSTQVKRTAVVSFLVRTTDSKDELQQTVPQGRFVAKLLNNLFGRRCRSLADDLSLKFRAAIQEEYSGVKPGRTRLNFAYFPKEEFLCTVEFVADYAQRFLPLYEFDRQWELEIQGGEQHQYHGNGPKSAQGIPGHRHGDPKAASTQSKASTAGIDTELPPRGDDQALENSTQCRPPSLLNPTLLKDPWVQSSGFLQGISVWQATVLASTPEACKFVLSKDSFETGWPERTIGVMGRYSFAGYLKLQKLTESAMNSPKALQQYMPLMNTHHLKSTRKRILPNALQNLCILQIADSPHIHNQAL</sequence>
<dbReference type="GO" id="GO:0004497">
    <property type="term" value="F:monooxygenase activity"/>
    <property type="evidence" value="ECO:0007669"/>
    <property type="project" value="InterPro"/>
</dbReference>
<dbReference type="Pfam" id="PF00067">
    <property type="entry name" value="p450"/>
    <property type="match status" value="1"/>
</dbReference>